<gene>
    <name evidence="1" type="ORF">GCM10010411_64700</name>
</gene>
<dbReference type="Proteomes" id="UP001501509">
    <property type="component" value="Unassembled WGS sequence"/>
</dbReference>
<accession>A0ABP6CHC6</accession>
<dbReference type="RefSeq" id="WP_344546271.1">
    <property type="nucleotide sequence ID" value="NZ_BAAATD010000010.1"/>
</dbReference>
<sequence>MATLHSLWQGTLPSRLKVFLLARTLGRIEAEPDVVQRSILVMREDDLDPEPVAGLGPLESDPRIVRQVKALCRAMVTTTNGIAPEAFWPAPSVPH</sequence>
<organism evidence="1 2">
    <name type="scientific">Actinomadura fulvescens</name>
    <dbReference type="NCBI Taxonomy" id="46160"/>
    <lineage>
        <taxon>Bacteria</taxon>
        <taxon>Bacillati</taxon>
        <taxon>Actinomycetota</taxon>
        <taxon>Actinomycetes</taxon>
        <taxon>Streptosporangiales</taxon>
        <taxon>Thermomonosporaceae</taxon>
        <taxon>Actinomadura</taxon>
    </lineage>
</organism>
<evidence type="ECO:0000313" key="2">
    <source>
        <dbReference type="Proteomes" id="UP001501509"/>
    </source>
</evidence>
<protein>
    <submittedName>
        <fullName evidence="1">Uncharacterized protein</fullName>
    </submittedName>
</protein>
<keyword evidence="2" id="KW-1185">Reference proteome</keyword>
<dbReference type="EMBL" id="BAAATD010000010">
    <property type="protein sequence ID" value="GAA2619988.1"/>
    <property type="molecule type" value="Genomic_DNA"/>
</dbReference>
<reference evidence="2" key="1">
    <citation type="journal article" date="2019" name="Int. J. Syst. Evol. Microbiol.">
        <title>The Global Catalogue of Microorganisms (GCM) 10K type strain sequencing project: providing services to taxonomists for standard genome sequencing and annotation.</title>
        <authorList>
            <consortium name="The Broad Institute Genomics Platform"/>
            <consortium name="The Broad Institute Genome Sequencing Center for Infectious Disease"/>
            <person name="Wu L."/>
            <person name="Ma J."/>
        </authorList>
    </citation>
    <scope>NUCLEOTIDE SEQUENCE [LARGE SCALE GENOMIC DNA]</scope>
    <source>
        <strain evidence="2">JCM 6833</strain>
    </source>
</reference>
<name>A0ABP6CHC6_9ACTN</name>
<evidence type="ECO:0000313" key="1">
    <source>
        <dbReference type="EMBL" id="GAA2619988.1"/>
    </source>
</evidence>
<proteinExistence type="predicted"/>
<comment type="caution">
    <text evidence="1">The sequence shown here is derived from an EMBL/GenBank/DDBJ whole genome shotgun (WGS) entry which is preliminary data.</text>
</comment>